<organism evidence="1 2">
    <name type="scientific">Chenopodium quinoa</name>
    <name type="common">Quinoa</name>
    <dbReference type="NCBI Taxonomy" id="63459"/>
    <lineage>
        <taxon>Eukaryota</taxon>
        <taxon>Viridiplantae</taxon>
        <taxon>Streptophyta</taxon>
        <taxon>Embryophyta</taxon>
        <taxon>Tracheophyta</taxon>
        <taxon>Spermatophyta</taxon>
        <taxon>Magnoliopsida</taxon>
        <taxon>eudicotyledons</taxon>
        <taxon>Gunneridae</taxon>
        <taxon>Pentapetalae</taxon>
        <taxon>Caryophyllales</taxon>
        <taxon>Chenopodiaceae</taxon>
        <taxon>Chenopodioideae</taxon>
        <taxon>Atripliceae</taxon>
        <taxon>Chenopodium</taxon>
    </lineage>
</organism>
<accession>A0A803MC94</accession>
<dbReference type="GeneID" id="110740054"/>
<gene>
    <name evidence="1" type="primary">LOC110740054</name>
</gene>
<proteinExistence type="predicted"/>
<dbReference type="AlphaFoldDB" id="A0A803MC94"/>
<dbReference type="EnsemblPlants" id="AUR62027087-RA">
    <property type="protein sequence ID" value="AUR62027087-RA:cds"/>
    <property type="gene ID" value="AUR62027087"/>
</dbReference>
<reference evidence="1" key="1">
    <citation type="journal article" date="2017" name="Nature">
        <title>The genome of Chenopodium quinoa.</title>
        <authorList>
            <person name="Jarvis D.E."/>
            <person name="Ho Y.S."/>
            <person name="Lightfoot D.J."/>
            <person name="Schmoeckel S.M."/>
            <person name="Li B."/>
            <person name="Borm T.J.A."/>
            <person name="Ohyanagi H."/>
            <person name="Mineta K."/>
            <person name="Michell C.T."/>
            <person name="Saber N."/>
            <person name="Kharbatia N.M."/>
            <person name="Rupper R.R."/>
            <person name="Sharp A.R."/>
            <person name="Dally N."/>
            <person name="Boughton B.A."/>
            <person name="Woo Y.H."/>
            <person name="Gao G."/>
            <person name="Schijlen E.G.W.M."/>
            <person name="Guo X."/>
            <person name="Momin A.A."/>
            <person name="Negrao S."/>
            <person name="Al-Babili S."/>
            <person name="Gehring C."/>
            <person name="Roessner U."/>
            <person name="Jung C."/>
            <person name="Murphy K."/>
            <person name="Arold S.T."/>
            <person name="Gojobori T."/>
            <person name="van der Linden C.G."/>
            <person name="van Loo E.N."/>
            <person name="Jellen E.N."/>
            <person name="Maughan P.J."/>
            <person name="Tester M."/>
        </authorList>
    </citation>
    <scope>NUCLEOTIDE SEQUENCE [LARGE SCALE GENOMIC DNA]</scope>
    <source>
        <strain evidence="1">cv. PI 614886</strain>
    </source>
</reference>
<evidence type="ECO:0000313" key="2">
    <source>
        <dbReference type="Proteomes" id="UP000596660"/>
    </source>
</evidence>
<dbReference type="Gene3D" id="3.10.310.30">
    <property type="match status" value="1"/>
</dbReference>
<dbReference type="KEGG" id="cqi:110740054"/>
<dbReference type="RefSeq" id="XP_021776233.1">
    <property type="nucleotide sequence ID" value="XM_021920541.1"/>
</dbReference>
<dbReference type="OMA" id="YPWRPRT"/>
<name>A0A803MC94_CHEQI</name>
<sequence length="368" mass="41269">MPISLLRNCRRTTPSPAYFWHLRQLRSDATLEAIAKAAEEKTPVVTLYNYPSFSGAYSALFAHLFHSYLRRPCLILPFSSVAPFRVEDLCYEGLKTCYFLDFIGPRGFAVELWRRTACEVICFDHRKSTLQKIPSVEGCSGKLTFHVDIGRSSSRAVFEYFSGQLECTKSPDGNGLVNGLLNSNNQCCIQLLLNYLEDGDLRQWRLPDVRAFNIGISEWRSKLNCIINPHMYDQLLEMNVKELLTKGNSEISAQKDAAKVFLKKAFKLRLGRGFYGECLGVRADSNPDLSDEIGKELSLRSAAAGLRPVGAVVFMQRKNLKMCLRSMDGNTDTSEIAKAYGGGGSPSSSSFIIRMDEYNQWLSVNLSS</sequence>
<dbReference type="OrthoDB" id="746891at2759"/>
<protein>
    <submittedName>
        <fullName evidence="1">Uncharacterized protein</fullName>
    </submittedName>
</protein>
<dbReference type="Gramene" id="AUR62027087-RA">
    <property type="protein sequence ID" value="AUR62027087-RA:cds"/>
    <property type="gene ID" value="AUR62027087"/>
</dbReference>
<evidence type="ECO:0000313" key="1">
    <source>
        <dbReference type="EnsemblPlants" id="AUR62027087-RA:cds"/>
    </source>
</evidence>
<dbReference type="RefSeq" id="XP_021776232.1">
    <property type="nucleotide sequence ID" value="XM_021920540.1"/>
</dbReference>
<keyword evidence="2" id="KW-1185">Reference proteome</keyword>
<dbReference type="Proteomes" id="UP000596660">
    <property type="component" value="Unplaced"/>
</dbReference>
<dbReference type="PANTHER" id="PTHR46922:SF3">
    <property type="entry name" value="HEAT SHOCK PROTEIN"/>
    <property type="match status" value="1"/>
</dbReference>
<dbReference type="PANTHER" id="PTHR46922">
    <property type="entry name" value="DHHA1 DOMAIN PROTEIN"/>
    <property type="match status" value="1"/>
</dbReference>
<reference evidence="1" key="2">
    <citation type="submission" date="2021-03" db="UniProtKB">
        <authorList>
            <consortium name="EnsemblPlants"/>
        </authorList>
    </citation>
    <scope>IDENTIFICATION</scope>
</reference>